<dbReference type="Pfam" id="PF26429">
    <property type="entry name" value="DPBB_CI111"/>
    <property type="match status" value="1"/>
</dbReference>
<evidence type="ECO:0000313" key="3">
    <source>
        <dbReference type="EMBL" id="KAG6743671.1"/>
    </source>
</evidence>
<sequence length="416" mass="46246">MPPRQKNSKTLSRLSNADESASSPGTPSLASAVDSEASEQEDILLSLEEASSKYPSLIRESVFTGRIDDVSLAAVERIFSSRSFRLSSLFHEWTTQCEVESVDEIANEAGNYFALEMVFPSCEGLALFQTKQAAEYTCSKKKQIYWKVQGIVVRKWHPLLAFLIICLQTDSSRLNLKSVVWNYKMLCFSEPQFTVTSIPRLLNDGYAFKAALLNLMDGISRTDGMLDSIDPALRRPGRLGRETEIGNTNRLPGKLKLWDALVCLKRYARSEKSDYSSHSKGSSIAYEGCSDSVVKECDCSTGVGDTLRYSADSAFSSTSYLPVSLENPPSSCFNGTVSEIEDKIENGISVFPEEELMVEEESMLIIVPEDFEMAMMKVDHDKLNNVVPESPLCIVLKIFSEWITAILQQVCPTTLS</sequence>
<accession>A0A8X7Y421</accession>
<dbReference type="InterPro" id="IPR058958">
    <property type="entry name" value="DPBB_CI111"/>
</dbReference>
<feature type="compositionally biased region" description="Polar residues" evidence="1">
    <location>
        <begin position="8"/>
        <end position="29"/>
    </location>
</feature>
<organism evidence="3 4">
    <name type="scientific">Populus tomentosa</name>
    <name type="common">Chinese white poplar</name>
    <dbReference type="NCBI Taxonomy" id="118781"/>
    <lineage>
        <taxon>Eukaryota</taxon>
        <taxon>Viridiplantae</taxon>
        <taxon>Streptophyta</taxon>
        <taxon>Embryophyta</taxon>
        <taxon>Tracheophyta</taxon>
        <taxon>Spermatophyta</taxon>
        <taxon>Magnoliopsida</taxon>
        <taxon>eudicotyledons</taxon>
        <taxon>Gunneridae</taxon>
        <taxon>Pentapetalae</taxon>
        <taxon>rosids</taxon>
        <taxon>fabids</taxon>
        <taxon>Malpighiales</taxon>
        <taxon>Salicaceae</taxon>
        <taxon>Saliceae</taxon>
        <taxon>Populus</taxon>
    </lineage>
</organism>
<reference evidence="3" key="1">
    <citation type="journal article" date="2020" name="bioRxiv">
        <title>Hybrid origin of Populus tomentosa Carr. identified through genome sequencing and phylogenomic analysis.</title>
        <authorList>
            <person name="An X."/>
            <person name="Gao K."/>
            <person name="Chen Z."/>
            <person name="Li J."/>
            <person name="Yang X."/>
            <person name="Yang X."/>
            <person name="Zhou J."/>
            <person name="Guo T."/>
            <person name="Zhao T."/>
            <person name="Huang S."/>
            <person name="Miao D."/>
            <person name="Khan W.U."/>
            <person name="Rao P."/>
            <person name="Ye M."/>
            <person name="Lei B."/>
            <person name="Liao W."/>
            <person name="Wang J."/>
            <person name="Ji L."/>
            <person name="Li Y."/>
            <person name="Guo B."/>
            <person name="Mustafa N.S."/>
            <person name="Li S."/>
            <person name="Yun Q."/>
            <person name="Keller S.R."/>
            <person name="Mao J."/>
            <person name="Zhang R."/>
            <person name="Strauss S.H."/>
        </authorList>
    </citation>
    <scope>NUCLEOTIDE SEQUENCE</scope>
    <source>
        <strain evidence="3">GM15</strain>
        <tissue evidence="3">Leaf</tissue>
    </source>
</reference>
<dbReference type="EMBL" id="JAAWWB010000032">
    <property type="protein sequence ID" value="KAG6743671.1"/>
    <property type="molecule type" value="Genomic_DNA"/>
</dbReference>
<feature type="region of interest" description="Disordered" evidence="1">
    <location>
        <begin position="1"/>
        <end position="37"/>
    </location>
</feature>
<gene>
    <name evidence="3" type="ORF">POTOM_052372</name>
</gene>
<dbReference type="OrthoDB" id="860291at2759"/>
<evidence type="ECO:0000259" key="2">
    <source>
        <dbReference type="Pfam" id="PF26429"/>
    </source>
</evidence>
<evidence type="ECO:0000313" key="4">
    <source>
        <dbReference type="Proteomes" id="UP000886885"/>
    </source>
</evidence>
<protein>
    <recommendedName>
        <fullName evidence="2">CI111 double-psi beta barrel domain-containing protein</fullName>
    </recommendedName>
</protein>
<name>A0A8X7Y421_POPTO</name>
<feature type="domain" description="CI111 double-psi beta barrel" evidence="2">
    <location>
        <begin position="70"/>
        <end position="123"/>
    </location>
</feature>
<dbReference type="AlphaFoldDB" id="A0A8X7Y421"/>
<dbReference type="Proteomes" id="UP000886885">
    <property type="component" value="Chromosome 16D"/>
</dbReference>
<comment type="caution">
    <text evidence="3">The sequence shown here is derived from an EMBL/GenBank/DDBJ whole genome shotgun (WGS) entry which is preliminary data.</text>
</comment>
<evidence type="ECO:0000256" key="1">
    <source>
        <dbReference type="SAM" id="MobiDB-lite"/>
    </source>
</evidence>
<proteinExistence type="predicted"/>
<keyword evidence="4" id="KW-1185">Reference proteome</keyword>